<comment type="catalytic activity">
    <reaction evidence="7">
        <text>[protein-PII]-L-tyrosine + UTP = [protein-PII]-uridylyl-L-tyrosine + diphosphate</text>
        <dbReference type="Rhea" id="RHEA:13673"/>
        <dbReference type="Rhea" id="RHEA-COMP:12147"/>
        <dbReference type="Rhea" id="RHEA-COMP:12148"/>
        <dbReference type="ChEBI" id="CHEBI:33019"/>
        <dbReference type="ChEBI" id="CHEBI:46398"/>
        <dbReference type="ChEBI" id="CHEBI:46858"/>
        <dbReference type="ChEBI" id="CHEBI:90602"/>
        <dbReference type="EC" id="2.7.7.59"/>
    </reaction>
</comment>
<evidence type="ECO:0000313" key="11">
    <source>
        <dbReference type="Proteomes" id="UP000199053"/>
    </source>
</evidence>
<keyword evidence="1 7" id="KW-0808">Transferase</keyword>
<keyword evidence="11" id="KW-1185">Reference proteome</keyword>
<comment type="catalytic activity">
    <reaction evidence="7">
        <text>[protein-PII]-uridylyl-L-tyrosine + H2O = [protein-PII]-L-tyrosine + UMP + H(+)</text>
        <dbReference type="Rhea" id="RHEA:48600"/>
        <dbReference type="Rhea" id="RHEA-COMP:12147"/>
        <dbReference type="Rhea" id="RHEA-COMP:12148"/>
        <dbReference type="ChEBI" id="CHEBI:15377"/>
        <dbReference type="ChEBI" id="CHEBI:15378"/>
        <dbReference type="ChEBI" id="CHEBI:46858"/>
        <dbReference type="ChEBI" id="CHEBI:57865"/>
        <dbReference type="ChEBI" id="CHEBI:90602"/>
    </reaction>
</comment>
<feature type="domain" description="ACT" evidence="8">
    <location>
        <begin position="656"/>
        <end position="736"/>
    </location>
</feature>
<proteinExistence type="inferred from homology"/>
<dbReference type="EMBL" id="FNGA01000001">
    <property type="protein sequence ID" value="SDK58206.1"/>
    <property type="molecule type" value="Genomic_DNA"/>
</dbReference>
<evidence type="ECO:0000256" key="7">
    <source>
        <dbReference type="HAMAP-Rule" id="MF_00277"/>
    </source>
</evidence>
<comment type="activity regulation">
    <text evidence="7">Uridylyltransferase (UTase) activity is inhibited by glutamine, while glutamine activates uridylyl-removing (UR) activity.</text>
</comment>
<dbReference type="EC" id="3.1.4.-" evidence="7"/>
<dbReference type="RefSeq" id="WP_092158583.1">
    <property type="nucleotide sequence ID" value="NZ_FNGA01000001.1"/>
</dbReference>
<dbReference type="Proteomes" id="UP000199053">
    <property type="component" value="Unassembled WGS sequence"/>
</dbReference>
<gene>
    <name evidence="7" type="primary">glnD</name>
    <name evidence="10" type="ORF">SAMN05660337_0886</name>
</gene>
<dbReference type="OrthoDB" id="9758038at2"/>
<dbReference type="CDD" id="cd04873">
    <property type="entry name" value="ACT_UUR-ACR-like"/>
    <property type="match status" value="1"/>
</dbReference>
<dbReference type="Pfam" id="PF01909">
    <property type="entry name" value="NTP_transf_2"/>
    <property type="match status" value="1"/>
</dbReference>
<feature type="domain" description="ACT" evidence="8">
    <location>
        <begin position="767"/>
        <end position="840"/>
    </location>
</feature>
<evidence type="ECO:0000256" key="6">
    <source>
        <dbReference type="ARBA" id="ARBA00023268"/>
    </source>
</evidence>
<dbReference type="Pfam" id="PF01966">
    <property type="entry name" value="HD"/>
    <property type="match status" value="1"/>
</dbReference>
<dbReference type="InterPro" id="IPR006674">
    <property type="entry name" value="HD_domain"/>
</dbReference>
<dbReference type="GO" id="GO:0006808">
    <property type="term" value="P:regulation of nitrogen utilization"/>
    <property type="evidence" value="ECO:0007669"/>
    <property type="project" value="UniProtKB-UniRule"/>
</dbReference>
<dbReference type="PANTHER" id="PTHR47320">
    <property type="entry name" value="BIFUNCTIONAL URIDYLYLTRANSFERASE/URIDYLYL-REMOVING ENZYME"/>
    <property type="match status" value="1"/>
</dbReference>
<evidence type="ECO:0000256" key="3">
    <source>
        <dbReference type="ARBA" id="ARBA00022737"/>
    </source>
</evidence>
<evidence type="ECO:0000259" key="8">
    <source>
        <dbReference type="PROSITE" id="PS51671"/>
    </source>
</evidence>
<evidence type="ECO:0000256" key="5">
    <source>
        <dbReference type="ARBA" id="ARBA00022842"/>
    </source>
</evidence>
<protein>
    <recommendedName>
        <fullName evidence="7">Bifunctional uridylyltransferase/uridylyl-removing enzyme</fullName>
        <shortName evidence="7">UTase/UR</shortName>
    </recommendedName>
    <alternativeName>
        <fullName evidence="7">Bifunctional [protein-PII] modification enzyme</fullName>
    </alternativeName>
    <alternativeName>
        <fullName evidence="7">Bifunctional nitrogen sensor protein</fullName>
    </alternativeName>
    <domain>
        <recommendedName>
            <fullName evidence="7">[Protein-PII] uridylyltransferase</fullName>
            <shortName evidence="7">PII uridylyltransferase</shortName>
            <shortName evidence="7">UTase</shortName>
            <ecNumber evidence="7">2.7.7.59</ecNumber>
        </recommendedName>
    </domain>
    <domain>
        <recommendedName>
            <fullName evidence="7">[Protein-PII]-UMP uridylyl-removing enzyme</fullName>
            <shortName evidence="7">UR</shortName>
            <ecNumber evidence="7">3.1.4.-</ecNumber>
        </recommendedName>
    </domain>
</protein>
<evidence type="ECO:0000256" key="2">
    <source>
        <dbReference type="ARBA" id="ARBA00022695"/>
    </source>
</evidence>
<dbReference type="Gene3D" id="1.10.3210.10">
    <property type="entry name" value="Hypothetical protein af1432"/>
    <property type="match status" value="1"/>
</dbReference>
<dbReference type="AlphaFoldDB" id="A0A1G9D2M4"/>
<dbReference type="InterPro" id="IPR013546">
    <property type="entry name" value="PII_UdlTrfase/GS_AdlTrfase"/>
</dbReference>
<comment type="cofactor">
    <cofactor evidence="7">
        <name>Mg(2+)</name>
        <dbReference type="ChEBI" id="CHEBI:18420"/>
    </cofactor>
</comment>
<dbReference type="CDD" id="cd00077">
    <property type="entry name" value="HDc"/>
    <property type="match status" value="1"/>
</dbReference>
<evidence type="ECO:0000259" key="9">
    <source>
        <dbReference type="PROSITE" id="PS51831"/>
    </source>
</evidence>
<reference evidence="11" key="1">
    <citation type="submission" date="2016-10" db="EMBL/GenBank/DDBJ databases">
        <authorList>
            <person name="Varghese N."/>
            <person name="Submissions S."/>
        </authorList>
    </citation>
    <scope>NUCLEOTIDE SEQUENCE [LARGE SCALE GENOMIC DNA]</scope>
    <source>
        <strain evidence="11">DSM 16995</strain>
    </source>
</reference>
<dbReference type="Pfam" id="PF24931">
    <property type="entry name" value="ACT_ACR9_3rd"/>
    <property type="match status" value="1"/>
</dbReference>
<dbReference type="InterPro" id="IPR002934">
    <property type="entry name" value="Polymerase_NTP_transf_dom"/>
</dbReference>
<dbReference type="SUPFAM" id="SSF81301">
    <property type="entry name" value="Nucleotidyltransferase"/>
    <property type="match status" value="1"/>
</dbReference>
<dbReference type="STRING" id="246191.SAMN05660337_0886"/>
<dbReference type="InterPro" id="IPR002912">
    <property type="entry name" value="ACT_dom"/>
</dbReference>
<dbReference type="HAMAP" id="MF_00277">
    <property type="entry name" value="PII_uridylyl_transf"/>
    <property type="match status" value="1"/>
</dbReference>
<feature type="region of interest" description="Uridylyltransferase" evidence="7">
    <location>
        <begin position="1"/>
        <end position="302"/>
    </location>
</feature>
<dbReference type="InterPro" id="IPR045865">
    <property type="entry name" value="ACT-like_dom_sf"/>
</dbReference>
<keyword evidence="4 7" id="KW-0378">Hydrolase</keyword>
<dbReference type="SUPFAM" id="SSF109604">
    <property type="entry name" value="HD-domain/PDEase-like"/>
    <property type="match status" value="1"/>
</dbReference>
<dbReference type="PROSITE" id="PS51831">
    <property type="entry name" value="HD"/>
    <property type="match status" value="1"/>
</dbReference>
<dbReference type="InterPro" id="IPR010043">
    <property type="entry name" value="UTase/UR"/>
</dbReference>
<dbReference type="CDD" id="cd05401">
    <property type="entry name" value="NT_GlnE_GlnD_like"/>
    <property type="match status" value="1"/>
</dbReference>
<keyword evidence="3" id="KW-0677">Repeat</keyword>
<evidence type="ECO:0000256" key="4">
    <source>
        <dbReference type="ARBA" id="ARBA00022801"/>
    </source>
</evidence>
<dbReference type="GO" id="GO:0008773">
    <property type="term" value="F:[protein-PII] uridylyltransferase activity"/>
    <property type="evidence" value="ECO:0007669"/>
    <property type="project" value="UniProtKB-UniRule"/>
</dbReference>
<evidence type="ECO:0000313" key="10">
    <source>
        <dbReference type="EMBL" id="SDK58206.1"/>
    </source>
</evidence>
<feature type="domain" description="HD" evidence="9">
    <location>
        <begin position="408"/>
        <end position="516"/>
    </location>
</feature>
<dbReference type="GO" id="GO:0008081">
    <property type="term" value="F:phosphoric diester hydrolase activity"/>
    <property type="evidence" value="ECO:0007669"/>
    <property type="project" value="UniProtKB-UniRule"/>
</dbReference>
<keyword evidence="6 7" id="KW-0511">Multifunctional enzyme</keyword>
<dbReference type="SUPFAM" id="SSF55021">
    <property type="entry name" value="ACT-like"/>
    <property type="match status" value="1"/>
</dbReference>
<comment type="caution">
    <text evidence="7">Lacks conserved residue(s) required for the propagation of feature annotation.</text>
</comment>
<accession>A0A1G9D2M4</accession>
<name>A0A1G9D2M4_9BACT</name>
<comment type="function">
    <text evidence="7">Modifies, by uridylylation and deuridylylation, the PII regulatory proteins (GlnB and homologs), in response to the nitrogen status of the cell that GlnD senses through the glutamine level. Under low glutamine levels, catalyzes the conversion of the PII proteins and UTP to PII-UMP and PPi, while under higher glutamine levels, GlnD hydrolyzes PII-UMP to PII and UMP (deuridylylation). Thus, controls uridylylation state and activity of the PII proteins, and plays an important role in the regulation of nitrogen metabolism.</text>
</comment>
<dbReference type="EC" id="2.7.7.59" evidence="7"/>
<sequence length="840" mass="93387">MSNLSGSEASIENLRAGRDALLAACSKSMPQDFSQRMALLVDCYFNARLAEAVVKGILPDCTGLSVLAVGGYGRGKLSPFSDLDVLVLTDLSKADVLENLAAFLFHPLWDLKFEVGHGVRSVPQNIELAKSDFKVLASLLDLRFIAGNEELFKTLSGEFTQKVLPVAGDSFCRTLWENRKAVGVGMDSVVLEPDLKNGWGTLRDVQFVHWCAGVKGDYLPLNSDDLADLRRDETLLIRVRSALHLTAGRKQDRLDIERLADVASLCGVKGYSPGKRGNDLLNELHAAMIRIRSMGDALYRESFIKDSQQFIKWSGPISLKSALNLFKIKSRNGNPLTREARRAVANLNSEIDICLGDVLNLLIKILEAPYGWRSSLEMLDSGVFNSFLPEFSKVAALIPYDGYHRYPPGRHSLLTVHKCCDINKDEFEGETLTPADLDILMLGAFFHDIGKGGRDHHKRGAEITAEILSRTTFPSEFKDDIIFLVREHLLLVKGARRIDLSDGDSLLEIARKVGTTRRLKLLFILSMADSMATGPRVWNSWSESLLRELYSGLEQILAEASVHEFDNDQKIGETRARVKILSSEIMEGSLVDLMLDAMPDRYLLSLEPEEIVCHIEQVIEFNAAYEKDLIRKPCGKGGKGLNLVRSVENIADGRTRIVITARDQDFLFAAQAGVLALHSINILSADIFSWSDGTAVNIFTVESPSAESAPTDLWARVERAIMYAMTGRLSLDYRLHKKRNSFFAKTNSQKVPTQISVDNDSSELCTIIEVRTQDRSGILYDMAVTFSRMNVDLRMARISTTGSSVFDVFHVENSGWGKIEDSEYVKELVVALEYAVSSAQ</sequence>
<dbReference type="Pfam" id="PF08335">
    <property type="entry name" value="GlnD_UR_UTase"/>
    <property type="match status" value="1"/>
</dbReference>
<dbReference type="PROSITE" id="PS51671">
    <property type="entry name" value="ACT"/>
    <property type="match status" value="2"/>
</dbReference>
<comment type="domain">
    <text evidence="7">Has four distinct domains: an N-terminal nucleotidyltransferase (NT) domain responsible for UTase activity, a central HD domain that encodes UR activity, and two C-terminal ACT domains that seem to have a role in glutamine sensing.</text>
</comment>
<evidence type="ECO:0000256" key="1">
    <source>
        <dbReference type="ARBA" id="ARBA00022679"/>
    </source>
</evidence>
<organism evidence="10 11">
    <name type="scientific">Maridesulfovibrio ferrireducens</name>
    <dbReference type="NCBI Taxonomy" id="246191"/>
    <lineage>
        <taxon>Bacteria</taxon>
        <taxon>Pseudomonadati</taxon>
        <taxon>Thermodesulfobacteriota</taxon>
        <taxon>Desulfovibrionia</taxon>
        <taxon>Desulfovibrionales</taxon>
        <taxon>Desulfovibrionaceae</taxon>
        <taxon>Maridesulfovibrio</taxon>
    </lineage>
</organism>
<dbReference type="InterPro" id="IPR043519">
    <property type="entry name" value="NT_sf"/>
</dbReference>
<keyword evidence="5 7" id="KW-0460">Magnesium</keyword>
<dbReference type="PANTHER" id="PTHR47320:SF1">
    <property type="entry name" value="BIFUNCTIONAL URIDYLYLTRANSFERASE_URIDYLYL-REMOVING ENZYME"/>
    <property type="match status" value="1"/>
</dbReference>
<dbReference type="CDD" id="cd04900">
    <property type="entry name" value="ACT_UUR-like_1"/>
    <property type="match status" value="1"/>
</dbReference>
<comment type="similarity">
    <text evidence="7">Belongs to the GlnD family.</text>
</comment>
<dbReference type="SMART" id="SM00471">
    <property type="entry name" value="HDc"/>
    <property type="match status" value="1"/>
</dbReference>
<dbReference type="PIRSF" id="PIRSF006288">
    <property type="entry name" value="PII_uridyltransf"/>
    <property type="match status" value="1"/>
</dbReference>
<dbReference type="InterPro" id="IPR003607">
    <property type="entry name" value="HD/PDEase_dom"/>
</dbReference>
<keyword evidence="2 7" id="KW-0548">Nucleotidyltransferase</keyword>